<proteinExistence type="predicted"/>
<keyword evidence="3" id="KW-0645">Protease</keyword>
<dbReference type="GO" id="GO:0006508">
    <property type="term" value="P:proteolysis"/>
    <property type="evidence" value="ECO:0007669"/>
    <property type="project" value="UniProtKB-KW"/>
</dbReference>
<dbReference type="Pfam" id="PF05618">
    <property type="entry name" value="Zn_protease"/>
    <property type="match status" value="1"/>
</dbReference>
<feature type="signal peptide" evidence="1">
    <location>
        <begin position="1"/>
        <end position="21"/>
    </location>
</feature>
<comment type="caution">
    <text evidence="3">The sequence shown here is derived from an EMBL/GenBank/DDBJ whole genome shotgun (WGS) entry which is preliminary data.</text>
</comment>
<dbReference type="AlphaFoldDB" id="A0A4Q5KP99"/>
<feature type="domain" description="Retropepsin-like aspartic endopeptidase" evidence="2">
    <location>
        <begin position="28"/>
        <end position="155"/>
    </location>
</feature>
<name>A0A4Q5KP99_9GAMM</name>
<dbReference type="InterPro" id="IPR021109">
    <property type="entry name" value="Peptidase_aspartic_dom_sf"/>
</dbReference>
<dbReference type="GeneID" id="56274652"/>
<dbReference type="EMBL" id="SEZJ01000004">
    <property type="protein sequence ID" value="RYU47332.1"/>
    <property type="molecule type" value="Genomic_DNA"/>
</dbReference>
<dbReference type="OrthoDB" id="8546610at2"/>
<sequence length="159" mass="17656">MKKHIVIIAISSAFLSSALSAQTSELQVFGQIEQTQIEDVSTQLPSRIDSGATTSSVHAINIKTHFESEKEMVTFDFPLPNGEIVKMKKKVVRIAKIRQASSNSIKTRPVVNLNVVIQGEPIFAEFTLKDRSHMTYPVLIGRNILENRAIVDVSINQPL</sequence>
<dbReference type="PANTHER" id="PTHR38037:SF2">
    <property type="entry name" value="ATP-DEPENDENT ZINC PROTEASE DOMAIN-CONTAINING PROTEIN-RELATED"/>
    <property type="match status" value="1"/>
</dbReference>
<feature type="chain" id="PRO_5020477513" evidence="1">
    <location>
        <begin position="22"/>
        <end position="159"/>
    </location>
</feature>
<organism evidence="3 4">
    <name type="scientific">Aliivibrio finisterrensis</name>
    <dbReference type="NCBI Taxonomy" id="511998"/>
    <lineage>
        <taxon>Bacteria</taxon>
        <taxon>Pseudomonadati</taxon>
        <taxon>Pseudomonadota</taxon>
        <taxon>Gammaproteobacteria</taxon>
        <taxon>Vibrionales</taxon>
        <taxon>Vibrionaceae</taxon>
        <taxon>Aliivibrio</taxon>
    </lineage>
</organism>
<evidence type="ECO:0000313" key="3">
    <source>
        <dbReference type="EMBL" id="RYU47332.1"/>
    </source>
</evidence>
<dbReference type="Proteomes" id="UP000293465">
    <property type="component" value="Unassembled WGS sequence"/>
</dbReference>
<gene>
    <name evidence="3" type="ORF">ERW49_06325</name>
</gene>
<keyword evidence="1" id="KW-0732">Signal</keyword>
<evidence type="ECO:0000313" key="4">
    <source>
        <dbReference type="Proteomes" id="UP000293465"/>
    </source>
</evidence>
<dbReference type="SUPFAM" id="SSF50630">
    <property type="entry name" value="Acid proteases"/>
    <property type="match status" value="1"/>
</dbReference>
<reference evidence="3 4" key="1">
    <citation type="submission" date="2019-02" db="EMBL/GenBank/DDBJ databases">
        <title>Genome sequences of Aliivibrio finisterrensis strains from farmed Atlantic salmon.</title>
        <authorList>
            <person name="Bowman J.P."/>
        </authorList>
    </citation>
    <scope>NUCLEOTIDE SEQUENCE [LARGE SCALE GENOMIC DNA]</scope>
    <source>
        <strain evidence="3 4">A32</strain>
    </source>
</reference>
<dbReference type="RefSeq" id="WP_130086689.1">
    <property type="nucleotide sequence ID" value="NZ_SEZJ01000004.1"/>
</dbReference>
<dbReference type="Gene3D" id="2.40.70.10">
    <property type="entry name" value="Acid Proteases"/>
    <property type="match status" value="1"/>
</dbReference>
<accession>A0A4Q5KP99</accession>
<protein>
    <submittedName>
        <fullName evidence="3">ATP-dependent Zn protease</fullName>
    </submittedName>
</protein>
<evidence type="ECO:0000259" key="2">
    <source>
        <dbReference type="Pfam" id="PF05618"/>
    </source>
</evidence>
<dbReference type="InterPro" id="IPR008503">
    <property type="entry name" value="Asp_endopeptidase"/>
</dbReference>
<evidence type="ECO:0000256" key="1">
    <source>
        <dbReference type="SAM" id="SignalP"/>
    </source>
</evidence>
<keyword evidence="3" id="KW-0378">Hydrolase</keyword>
<dbReference type="PANTHER" id="PTHR38037">
    <property type="entry name" value="ZN_PROTEASE DOMAIN-CONTAINING PROTEIN"/>
    <property type="match status" value="1"/>
</dbReference>
<dbReference type="GO" id="GO:0008233">
    <property type="term" value="F:peptidase activity"/>
    <property type="evidence" value="ECO:0007669"/>
    <property type="project" value="UniProtKB-KW"/>
</dbReference>